<sequence>MPPIGNHRNVALNDTLLAFADGNPIDVLRACPVLDKPATRALAERLFPGATLEEIGDVLLVDAMDPPEDVVHVGCFGTVDLVCCWRLTPRRPSELDPVVLSASERRHVLLHTAHCAADWCSYGLWRDGTRVRALSASGDPDVCEDEGERLPFEDADGDEALCCRSLLGLFGFRCGDEDRIDDVDPELIPVVAYRISTAS</sequence>
<dbReference type="EMBL" id="CP073721">
    <property type="protein sequence ID" value="UWZ35347.1"/>
    <property type="molecule type" value="Genomic_DNA"/>
</dbReference>
<dbReference type="Proteomes" id="UP001058271">
    <property type="component" value="Chromosome"/>
</dbReference>
<keyword evidence="2" id="KW-1185">Reference proteome</keyword>
<dbReference type="RefSeq" id="WP_260724685.1">
    <property type="nucleotide sequence ID" value="NZ_BAAABS010000061.1"/>
</dbReference>
<reference evidence="1" key="1">
    <citation type="submission" date="2021-04" db="EMBL/GenBank/DDBJ databases">
        <title>Biosynthetic gene clusters of Dactylosporangioum roseum.</title>
        <authorList>
            <person name="Hartkoorn R.C."/>
            <person name="Beaudoing E."/>
            <person name="Hot D."/>
            <person name="Moureu S."/>
        </authorList>
    </citation>
    <scope>NUCLEOTIDE SEQUENCE</scope>
    <source>
        <strain evidence="1">NRRL B-16295</strain>
    </source>
</reference>
<protein>
    <submittedName>
        <fullName evidence="1">Uncharacterized protein</fullName>
    </submittedName>
</protein>
<dbReference type="InterPro" id="IPR053847">
    <property type="entry name" value="DUF6928"/>
</dbReference>
<proteinExistence type="predicted"/>
<evidence type="ECO:0000313" key="2">
    <source>
        <dbReference type="Proteomes" id="UP001058271"/>
    </source>
</evidence>
<evidence type="ECO:0000313" key="1">
    <source>
        <dbReference type="EMBL" id="UWZ35347.1"/>
    </source>
</evidence>
<organism evidence="1 2">
    <name type="scientific">Dactylosporangium roseum</name>
    <dbReference type="NCBI Taxonomy" id="47989"/>
    <lineage>
        <taxon>Bacteria</taxon>
        <taxon>Bacillati</taxon>
        <taxon>Actinomycetota</taxon>
        <taxon>Actinomycetes</taxon>
        <taxon>Micromonosporales</taxon>
        <taxon>Micromonosporaceae</taxon>
        <taxon>Dactylosporangium</taxon>
    </lineage>
</organism>
<gene>
    <name evidence="1" type="ORF">Drose_30055</name>
</gene>
<accession>A0ABY5Z1L8</accession>
<dbReference type="Pfam" id="PF21997">
    <property type="entry name" value="DUF6928"/>
    <property type="match status" value="1"/>
</dbReference>
<name>A0ABY5Z1L8_9ACTN</name>